<name>A0A1L9RAB2_ASPWE</name>
<protein>
    <submittedName>
        <fullName evidence="1">Uncharacterized protein</fullName>
    </submittedName>
</protein>
<dbReference type="AlphaFoldDB" id="A0A1L9RAB2"/>
<dbReference type="RefSeq" id="XP_040685539.1">
    <property type="nucleotide sequence ID" value="XM_040833472.1"/>
</dbReference>
<sequence length="161" mass="18605">MSLENLVKEPPEPLIAQPLFNDIRHAITENIEAQDLIFEDIEPIAGFQIATSLYEDRETEQIHPSVHYNSVTNKSTAVLDCHNGWMRDELFRMYPDFLTKLEFRFLNTWTSTTLQSFVGPYDLSSKDPGLCLRPKGQHFLTIVVETGWSETWPYLKDDAIL</sequence>
<proteinExistence type="predicted"/>
<evidence type="ECO:0000313" key="2">
    <source>
        <dbReference type="Proteomes" id="UP000184383"/>
    </source>
</evidence>
<gene>
    <name evidence="1" type="ORF">ASPWEDRAFT_30828</name>
</gene>
<dbReference type="OrthoDB" id="76567at2759"/>
<keyword evidence="2" id="KW-1185">Reference proteome</keyword>
<dbReference type="VEuPathDB" id="FungiDB:ASPWEDRAFT_30828"/>
<reference evidence="2" key="1">
    <citation type="journal article" date="2017" name="Genome Biol.">
        <title>Comparative genomics reveals high biological diversity and specific adaptations in the industrially and medically important fungal genus Aspergillus.</title>
        <authorList>
            <person name="de Vries R.P."/>
            <person name="Riley R."/>
            <person name="Wiebenga A."/>
            <person name="Aguilar-Osorio G."/>
            <person name="Amillis S."/>
            <person name="Uchima C.A."/>
            <person name="Anderluh G."/>
            <person name="Asadollahi M."/>
            <person name="Askin M."/>
            <person name="Barry K."/>
            <person name="Battaglia E."/>
            <person name="Bayram O."/>
            <person name="Benocci T."/>
            <person name="Braus-Stromeyer S.A."/>
            <person name="Caldana C."/>
            <person name="Canovas D."/>
            <person name="Cerqueira G.C."/>
            <person name="Chen F."/>
            <person name="Chen W."/>
            <person name="Choi C."/>
            <person name="Clum A."/>
            <person name="Dos Santos R.A."/>
            <person name="Damasio A.R."/>
            <person name="Diallinas G."/>
            <person name="Emri T."/>
            <person name="Fekete E."/>
            <person name="Flipphi M."/>
            <person name="Freyberg S."/>
            <person name="Gallo A."/>
            <person name="Gournas C."/>
            <person name="Habgood R."/>
            <person name="Hainaut M."/>
            <person name="Harispe M.L."/>
            <person name="Henrissat B."/>
            <person name="Hilden K.S."/>
            <person name="Hope R."/>
            <person name="Hossain A."/>
            <person name="Karabika E."/>
            <person name="Karaffa L."/>
            <person name="Karanyi Z."/>
            <person name="Krasevec N."/>
            <person name="Kuo A."/>
            <person name="Kusch H."/>
            <person name="LaButti K."/>
            <person name="Lagendijk E.L."/>
            <person name="Lapidus A."/>
            <person name="Levasseur A."/>
            <person name="Lindquist E."/>
            <person name="Lipzen A."/>
            <person name="Logrieco A.F."/>
            <person name="MacCabe A."/>
            <person name="Maekelae M.R."/>
            <person name="Malavazi I."/>
            <person name="Melin P."/>
            <person name="Meyer V."/>
            <person name="Mielnichuk N."/>
            <person name="Miskei M."/>
            <person name="Molnar A.P."/>
            <person name="Mule G."/>
            <person name="Ngan C.Y."/>
            <person name="Orejas M."/>
            <person name="Orosz E."/>
            <person name="Ouedraogo J.P."/>
            <person name="Overkamp K.M."/>
            <person name="Park H.-S."/>
            <person name="Perrone G."/>
            <person name="Piumi F."/>
            <person name="Punt P.J."/>
            <person name="Ram A.F."/>
            <person name="Ramon A."/>
            <person name="Rauscher S."/>
            <person name="Record E."/>
            <person name="Riano-Pachon D.M."/>
            <person name="Robert V."/>
            <person name="Roehrig J."/>
            <person name="Ruller R."/>
            <person name="Salamov A."/>
            <person name="Salih N.S."/>
            <person name="Samson R.A."/>
            <person name="Sandor E."/>
            <person name="Sanguinetti M."/>
            <person name="Schuetze T."/>
            <person name="Sepcic K."/>
            <person name="Shelest E."/>
            <person name="Sherlock G."/>
            <person name="Sophianopoulou V."/>
            <person name="Squina F.M."/>
            <person name="Sun H."/>
            <person name="Susca A."/>
            <person name="Todd R.B."/>
            <person name="Tsang A."/>
            <person name="Unkles S.E."/>
            <person name="van de Wiele N."/>
            <person name="van Rossen-Uffink D."/>
            <person name="Oliveira J.V."/>
            <person name="Vesth T.C."/>
            <person name="Visser J."/>
            <person name="Yu J.-H."/>
            <person name="Zhou M."/>
            <person name="Andersen M.R."/>
            <person name="Archer D.B."/>
            <person name="Baker S.E."/>
            <person name="Benoit I."/>
            <person name="Brakhage A.A."/>
            <person name="Braus G.H."/>
            <person name="Fischer R."/>
            <person name="Frisvad J.C."/>
            <person name="Goldman G.H."/>
            <person name="Houbraken J."/>
            <person name="Oakley B."/>
            <person name="Pocsi I."/>
            <person name="Scazzocchio C."/>
            <person name="Seiboth B."/>
            <person name="vanKuyk P.A."/>
            <person name="Wortman J."/>
            <person name="Dyer P.S."/>
            <person name="Grigoriev I.V."/>
        </authorList>
    </citation>
    <scope>NUCLEOTIDE SEQUENCE [LARGE SCALE GENOMIC DNA]</scope>
    <source>
        <strain evidence="2">DTO 134E9</strain>
    </source>
</reference>
<organism evidence="1 2">
    <name type="scientific">Aspergillus wentii DTO 134E9</name>
    <dbReference type="NCBI Taxonomy" id="1073089"/>
    <lineage>
        <taxon>Eukaryota</taxon>
        <taxon>Fungi</taxon>
        <taxon>Dikarya</taxon>
        <taxon>Ascomycota</taxon>
        <taxon>Pezizomycotina</taxon>
        <taxon>Eurotiomycetes</taxon>
        <taxon>Eurotiomycetidae</taxon>
        <taxon>Eurotiales</taxon>
        <taxon>Aspergillaceae</taxon>
        <taxon>Aspergillus</taxon>
        <taxon>Aspergillus subgen. Cremei</taxon>
    </lineage>
</organism>
<dbReference type="EMBL" id="KV878215">
    <property type="protein sequence ID" value="OJJ31862.1"/>
    <property type="molecule type" value="Genomic_DNA"/>
</dbReference>
<accession>A0A1L9RAB2</accession>
<evidence type="ECO:0000313" key="1">
    <source>
        <dbReference type="EMBL" id="OJJ31862.1"/>
    </source>
</evidence>
<dbReference type="Proteomes" id="UP000184383">
    <property type="component" value="Unassembled WGS sequence"/>
</dbReference>
<dbReference type="GeneID" id="63749320"/>